<evidence type="ECO:0000313" key="1">
    <source>
        <dbReference type="EMBL" id="KAK1129429.1"/>
    </source>
</evidence>
<accession>A0AA40G283</accession>
<protein>
    <submittedName>
        <fullName evidence="1">Uncharacterized protein</fullName>
    </submittedName>
</protein>
<dbReference type="EMBL" id="JAHYIQ010000008">
    <property type="protein sequence ID" value="KAK1129429.1"/>
    <property type="molecule type" value="Genomic_DNA"/>
</dbReference>
<sequence length="121" mass="14034">MSTRLARQKKNGGILMLSRASLLRRITILVETPLCHPLYFLYTHLQLSVPLQRMQPTKEGEKISTNPQFATFTSISSTRTRGDPSRDPSRMEHHVEEFLFLPLMKTMSQDKIFFGPNENLW</sequence>
<gene>
    <name evidence="1" type="ORF">K0M31_019157</name>
</gene>
<organism evidence="1 2">
    <name type="scientific">Melipona bicolor</name>
    <dbReference type="NCBI Taxonomy" id="60889"/>
    <lineage>
        <taxon>Eukaryota</taxon>
        <taxon>Metazoa</taxon>
        <taxon>Ecdysozoa</taxon>
        <taxon>Arthropoda</taxon>
        <taxon>Hexapoda</taxon>
        <taxon>Insecta</taxon>
        <taxon>Pterygota</taxon>
        <taxon>Neoptera</taxon>
        <taxon>Endopterygota</taxon>
        <taxon>Hymenoptera</taxon>
        <taxon>Apocrita</taxon>
        <taxon>Aculeata</taxon>
        <taxon>Apoidea</taxon>
        <taxon>Anthophila</taxon>
        <taxon>Apidae</taxon>
        <taxon>Melipona</taxon>
    </lineage>
</organism>
<evidence type="ECO:0000313" key="2">
    <source>
        <dbReference type="Proteomes" id="UP001177670"/>
    </source>
</evidence>
<dbReference type="Proteomes" id="UP001177670">
    <property type="component" value="Unassembled WGS sequence"/>
</dbReference>
<keyword evidence="2" id="KW-1185">Reference proteome</keyword>
<comment type="caution">
    <text evidence="1">The sequence shown here is derived from an EMBL/GenBank/DDBJ whole genome shotgun (WGS) entry which is preliminary data.</text>
</comment>
<name>A0AA40G283_9HYME</name>
<dbReference type="AlphaFoldDB" id="A0AA40G283"/>
<proteinExistence type="predicted"/>
<reference evidence="1" key="1">
    <citation type="submission" date="2021-10" db="EMBL/GenBank/DDBJ databases">
        <title>Melipona bicolor Genome sequencing and assembly.</title>
        <authorList>
            <person name="Araujo N.S."/>
            <person name="Arias M.C."/>
        </authorList>
    </citation>
    <scope>NUCLEOTIDE SEQUENCE</scope>
    <source>
        <strain evidence="1">USP_2M_L1-L4_2017</strain>
        <tissue evidence="1">Whole body</tissue>
    </source>
</reference>